<organism evidence="9 10">
    <name type="scientific">Pandoraea nosoerga</name>
    <dbReference type="NCBI Taxonomy" id="2508296"/>
    <lineage>
        <taxon>Bacteria</taxon>
        <taxon>Pseudomonadati</taxon>
        <taxon>Pseudomonadota</taxon>
        <taxon>Betaproteobacteria</taxon>
        <taxon>Burkholderiales</taxon>
        <taxon>Burkholderiaceae</taxon>
        <taxon>Pandoraea</taxon>
    </lineage>
</organism>
<evidence type="ECO:0000256" key="4">
    <source>
        <dbReference type="ARBA" id="ARBA00022989"/>
    </source>
</evidence>
<feature type="transmembrane region" description="Helical" evidence="7">
    <location>
        <begin position="12"/>
        <end position="31"/>
    </location>
</feature>
<protein>
    <submittedName>
        <fullName evidence="9">Flagellar motor protein MotA</fullName>
    </submittedName>
</protein>
<sequence length="204" mass="21904">MFAVIQAAGWPIWPLLIASVIALALIVERALSLRRARVLPGGVLENAITLARRGNAKQEATDALAQGSMLGRVLATGVRYVSRNPHGARDGAKEALEETGRAVAHELERFLPALGTIASVAPLMGLFGTVIGMIEIFGSQDATGTDPAQLAHGISVALYNTGFGLMIAIPAMIFYRYYRTRVDAFLVELETQAVHFLDATLPRH</sequence>
<dbReference type="Proteomes" id="UP000367825">
    <property type="component" value="Unassembled WGS sequence"/>
</dbReference>
<feature type="transmembrane region" description="Helical" evidence="7">
    <location>
        <begin position="154"/>
        <end position="175"/>
    </location>
</feature>
<keyword evidence="4 7" id="KW-1133">Transmembrane helix</keyword>
<evidence type="ECO:0000256" key="5">
    <source>
        <dbReference type="ARBA" id="ARBA00023136"/>
    </source>
</evidence>
<keyword evidence="9" id="KW-0966">Cell projection</keyword>
<dbReference type="GO" id="GO:0005886">
    <property type="term" value="C:plasma membrane"/>
    <property type="evidence" value="ECO:0007669"/>
    <property type="project" value="UniProtKB-SubCell"/>
</dbReference>
<keyword evidence="5 7" id="KW-0472">Membrane</keyword>
<evidence type="ECO:0000256" key="6">
    <source>
        <dbReference type="RuleBase" id="RU004057"/>
    </source>
</evidence>
<evidence type="ECO:0000256" key="2">
    <source>
        <dbReference type="ARBA" id="ARBA00022475"/>
    </source>
</evidence>
<name>A0A5E4WSM0_9BURK</name>
<dbReference type="GO" id="GO:0017038">
    <property type="term" value="P:protein import"/>
    <property type="evidence" value="ECO:0007669"/>
    <property type="project" value="TreeGrafter"/>
</dbReference>
<keyword evidence="6" id="KW-0653">Protein transport</keyword>
<feature type="transmembrane region" description="Helical" evidence="7">
    <location>
        <begin position="110"/>
        <end position="134"/>
    </location>
</feature>
<proteinExistence type="inferred from homology"/>
<reference evidence="9 10" key="1">
    <citation type="submission" date="2019-08" db="EMBL/GenBank/DDBJ databases">
        <authorList>
            <person name="Peeters C."/>
        </authorList>
    </citation>
    <scope>NUCLEOTIDE SEQUENCE [LARGE SCALE GENOMIC DNA]</scope>
    <source>
        <strain evidence="9 10">LMG 31109</strain>
    </source>
</reference>
<comment type="similarity">
    <text evidence="6">Belongs to the exbB/tolQ family.</text>
</comment>
<gene>
    <name evidence="9" type="ORF">PNO31109_03472</name>
</gene>
<evidence type="ECO:0000256" key="3">
    <source>
        <dbReference type="ARBA" id="ARBA00022692"/>
    </source>
</evidence>
<dbReference type="OrthoDB" id="4045at2"/>
<dbReference type="PANTHER" id="PTHR30625">
    <property type="entry name" value="PROTEIN TOLQ"/>
    <property type="match status" value="1"/>
</dbReference>
<keyword evidence="2" id="KW-1003">Cell membrane</keyword>
<dbReference type="InterPro" id="IPR002898">
    <property type="entry name" value="MotA_ExbB_proton_chnl"/>
</dbReference>
<evidence type="ECO:0000313" key="10">
    <source>
        <dbReference type="Proteomes" id="UP000367825"/>
    </source>
</evidence>
<accession>A0A5E4WSM0</accession>
<evidence type="ECO:0000256" key="1">
    <source>
        <dbReference type="ARBA" id="ARBA00004651"/>
    </source>
</evidence>
<evidence type="ECO:0000313" key="9">
    <source>
        <dbReference type="EMBL" id="VVE27818.1"/>
    </source>
</evidence>
<keyword evidence="10" id="KW-1185">Reference proteome</keyword>
<dbReference type="RefSeq" id="WP_150556719.1">
    <property type="nucleotide sequence ID" value="NZ_CABPSC010000014.1"/>
</dbReference>
<feature type="domain" description="MotA/TolQ/ExbB proton channel" evidence="8">
    <location>
        <begin position="68"/>
        <end position="190"/>
    </location>
</feature>
<dbReference type="InterPro" id="IPR050790">
    <property type="entry name" value="ExbB/TolQ_transport"/>
</dbReference>
<keyword evidence="9" id="KW-0282">Flagellum</keyword>
<keyword evidence="6" id="KW-0813">Transport</keyword>
<dbReference type="AlphaFoldDB" id="A0A5E4WSM0"/>
<keyword evidence="3 7" id="KW-0812">Transmembrane</keyword>
<evidence type="ECO:0000256" key="7">
    <source>
        <dbReference type="SAM" id="Phobius"/>
    </source>
</evidence>
<comment type="subcellular location">
    <subcellularLocation>
        <location evidence="1">Cell membrane</location>
        <topology evidence="1">Multi-pass membrane protein</topology>
    </subcellularLocation>
    <subcellularLocation>
        <location evidence="6">Membrane</location>
        <topology evidence="6">Multi-pass membrane protein</topology>
    </subcellularLocation>
</comment>
<dbReference type="Pfam" id="PF01618">
    <property type="entry name" value="MotA_ExbB"/>
    <property type="match status" value="1"/>
</dbReference>
<dbReference type="PANTHER" id="PTHR30625:SF11">
    <property type="entry name" value="MOTA_TOLQ_EXBB PROTON CHANNEL DOMAIN-CONTAINING PROTEIN"/>
    <property type="match status" value="1"/>
</dbReference>
<keyword evidence="9" id="KW-0969">Cilium</keyword>
<evidence type="ECO:0000259" key="8">
    <source>
        <dbReference type="Pfam" id="PF01618"/>
    </source>
</evidence>
<dbReference type="EMBL" id="CABPSC010000014">
    <property type="protein sequence ID" value="VVE27818.1"/>
    <property type="molecule type" value="Genomic_DNA"/>
</dbReference>